<dbReference type="PRINTS" id="PR00727">
    <property type="entry name" value="LEADERPTASE"/>
</dbReference>
<feature type="domain" description="Peptidase S26" evidence="12">
    <location>
        <begin position="15"/>
        <end position="98"/>
    </location>
</feature>
<evidence type="ECO:0000256" key="2">
    <source>
        <dbReference type="ARBA" id="ARBA00007066"/>
    </source>
</evidence>
<evidence type="ECO:0000256" key="3">
    <source>
        <dbReference type="ARBA" id="ARBA00013650"/>
    </source>
</evidence>
<accession>A0A0H2SDK1</accession>
<dbReference type="GO" id="GO:0006627">
    <property type="term" value="P:protein processing involved in protein targeting to mitochondrion"/>
    <property type="evidence" value="ECO:0007669"/>
    <property type="project" value="InterPro"/>
</dbReference>
<keyword evidence="4" id="KW-0645">Protease</keyword>
<dbReference type="InParanoid" id="A0A0H2SDK1"/>
<evidence type="ECO:0000256" key="7">
    <source>
        <dbReference type="ARBA" id="ARBA00022801"/>
    </source>
</evidence>
<evidence type="ECO:0000256" key="6">
    <source>
        <dbReference type="ARBA" id="ARBA00022792"/>
    </source>
</evidence>
<keyword evidence="5" id="KW-0812">Transmembrane</keyword>
<dbReference type="InterPro" id="IPR037730">
    <property type="entry name" value="IMP2"/>
</dbReference>
<dbReference type="Proteomes" id="UP000053477">
    <property type="component" value="Unassembled WGS sequence"/>
</dbReference>
<dbReference type="STRING" id="27342.A0A0H2SDK1"/>
<dbReference type="PANTHER" id="PTHR46041:SF2">
    <property type="entry name" value="MITOCHONDRIAL INNER MEMBRANE PROTEASE SUBUNIT 2"/>
    <property type="match status" value="1"/>
</dbReference>
<evidence type="ECO:0000313" key="13">
    <source>
        <dbReference type="EMBL" id="KLO19833.1"/>
    </source>
</evidence>
<keyword evidence="8" id="KW-1133">Transmembrane helix</keyword>
<evidence type="ECO:0000313" key="14">
    <source>
        <dbReference type="Proteomes" id="UP000053477"/>
    </source>
</evidence>
<evidence type="ECO:0000259" key="12">
    <source>
        <dbReference type="Pfam" id="PF10502"/>
    </source>
</evidence>
<dbReference type="PANTHER" id="PTHR46041">
    <property type="entry name" value="MITOCHONDRIAL INNER MEMBRANE PROTEASE SUBUNIT 2"/>
    <property type="match status" value="1"/>
</dbReference>
<keyword evidence="14" id="KW-1185">Reference proteome</keyword>
<evidence type="ECO:0000256" key="9">
    <source>
        <dbReference type="ARBA" id="ARBA00023128"/>
    </source>
</evidence>
<evidence type="ECO:0000256" key="4">
    <source>
        <dbReference type="ARBA" id="ARBA00022670"/>
    </source>
</evidence>
<reference evidence="13 14" key="1">
    <citation type="submission" date="2015-04" db="EMBL/GenBank/DDBJ databases">
        <title>Complete genome sequence of Schizopora paradoxa KUC8140, a cosmopolitan wood degrader in East Asia.</title>
        <authorList>
            <consortium name="DOE Joint Genome Institute"/>
            <person name="Min B."/>
            <person name="Park H."/>
            <person name="Jang Y."/>
            <person name="Kim J.-J."/>
            <person name="Kim K.H."/>
            <person name="Pangilinan J."/>
            <person name="Lipzen A."/>
            <person name="Riley R."/>
            <person name="Grigoriev I.V."/>
            <person name="Spatafora J.W."/>
            <person name="Choi I.-G."/>
        </authorList>
    </citation>
    <scope>NUCLEOTIDE SEQUENCE [LARGE SCALE GENOMIC DNA]</scope>
    <source>
        <strain evidence="13 14">KUC8140</strain>
    </source>
</reference>
<dbReference type="FunCoup" id="A0A0H2SDK1">
    <property type="interactions" value="322"/>
</dbReference>
<dbReference type="InterPro" id="IPR000223">
    <property type="entry name" value="Pept_S26A_signal_pept_1"/>
</dbReference>
<proteinExistence type="inferred from homology"/>
<dbReference type="Pfam" id="PF10502">
    <property type="entry name" value="Peptidase_S26"/>
    <property type="match status" value="1"/>
</dbReference>
<dbReference type="InterPro" id="IPR019533">
    <property type="entry name" value="Peptidase_S26"/>
</dbReference>
<dbReference type="InterPro" id="IPR036286">
    <property type="entry name" value="LexA/Signal_pep-like_sf"/>
</dbReference>
<comment type="similarity">
    <text evidence="2">Belongs to the peptidase S26 family. IMP2 subfamily.</text>
</comment>
<keyword evidence="7" id="KW-0378">Hydrolase</keyword>
<dbReference type="OrthoDB" id="308440at2759"/>
<feature type="active site" evidence="11">
    <location>
        <position position="87"/>
    </location>
</feature>
<feature type="active site" evidence="11">
    <location>
        <position position="38"/>
    </location>
</feature>
<evidence type="ECO:0000256" key="10">
    <source>
        <dbReference type="ARBA" id="ARBA00023136"/>
    </source>
</evidence>
<evidence type="ECO:0000256" key="5">
    <source>
        <dbReference type="ARBA" id="ARBA00022692"/>
    </source>
</evidence>
<evidence type="ECO:0000256" key="11">
    <source>
        <dbReference type="PIRSR" id="PIRSR600223-1"/>
    </source>
</evidence>
<gene>
    <name evidence="13" type="ORF">SCHPADRAFT_864419</name>
</gene>
<dbReference type="CDD" id="cd06530">
    <property type="entry name" value="S26_SPase_I"/>
    <property type="match status" value="1"/>
</dbReference>
<dbReference type="SUPFAM" id="SSF51306">
    <property type="entry name" value="LexA/Signal peptidase"/>
    <property type="match status" value="1"/>
</dbReference>
<dbReference type="GO" id="GO:0042720">
    <property type="term" value="C:mitochondrial inner membrane peptidase complex"/>
    <property type="evidence" value="ECO:0007669"/>
    <property type="project" value="InterPro"/>
</dbReference>
<protein>
    <recommendedName>
        <fullName evidence="3">Mitochondrial inner membrane protease subunit 2</fullName>
    </recommendedName>
</protein>
<keyword evidence="6" id="KW-0999">Mitochondrion inner membrane</keyword>
<keyword evidence="9" id="KW-0496">Mitochondrion</keyword>
<dbReference type="Gene3D" id="2.10.109.10">
    <property type="entry name" value="Umud Fragment, subunit A"/>
    <property type="match status" value="1"/>
</dbReference>
<dbReference type="FunFam" id="2.10.109.10:FF:000005">
    <property type="entry name" value="Mitochondrial inner membrane protease subunit"/>
    <property type="match status" value="1"/>
</dbReference>
<organism evidence="13 14">
    <name type="scientific">Schizopora paradoxa</name>
    <dbReference type="NCBI Taxonomy" id="27342"/>
    <lineage>
        <taxon>Eukaryota</taxon>
        <taxon>Fungi</taxon>
        <taxon>Dikarya</taxon>
        <taxon>Basidiomycota</taxon>
        <taxon>Agaricomycotina</taxon>
        <taxon>Agaricomycetes</taxon>
        <taxon>Hymenochaetales</taxon>
        <taxon>Schizoporaceae</taxon>
        <taxon>Schizopora</taxon>
    </lineage>
</organism>
<dbReference type="GO" id="GO:0004252">
    <property type="term" value="F:serine-type endopeptidase activity"/>
    <property type="evidence" value="ECO:0007669"/>
    <property type="project" value="InterPro"/>
</dbReference>
<dbReference type="EMBL" id="KQ085884">
    <property type="protein sequence ID" value="KLO19833.1"/>
    <property type="molecule type" value="Genomic_DNA"/>
</dbReference>
<keyword evidence="10" id="KW-0472">Membrane</keyword>
<sequence length="201" mass="23016">MSFRAFRKTATWKALTFIPLGIVFVKHFYTVKIITGRSMQPTLNPEPCIWRDIVVFDRVSVQTVGKFARGEVVALRSPTNPSDLLVKRIVALEGDVVQTLPPYPEQEVKVPPGHVWLEGDEGFRTIDSNRWGPVPLGLIDSKLTFIVWPPPRFGPLPEPLQRRTGTEESRVWRRGFVEMDREKWRDSRVKKAEDSFTKSSA</sequence>
<comment type="subcellular location">
    <subcellularLocation>
        <location evidence="1">Mitochondrion inner membrane</location>
        <topology evidence="1">Single-pass membrane protein</topology>
    </subcellularLocation>
</comment>
<dbReference type="GO" id="GO:0006465">
    <property type="term" value="P:signal peptide processing"/>
    <property type="evidence" value="ECO:0007669"/>
    <property type="project" value="InterPro"/>
</dbReference>
<evidence type="ECO:0000256" key="1">
    <source>
        <dbReference type="ARBA" id="ARBA00004434"/>
    </source>
</evidence>
<dbReference type="AlphaFoldDB" id="A0A0H2SDK1"/>
<name>A0A0H2SDK1_9AGAM</name>
<evidence type="ECO:0000256" key="8">
    <source>
        <dbReference type="ARBA" id="ARBA00022989"/>
    </source>
</evidence>